<protein>
    <submittedName>
        <fullName evidence="2">Uncharacterized protein</fullName>
    </submittedName>
</protein>
<reference evidence="2 3" key="1">
    <citation type="submission" date="2019-07" db="EMBL/GenBank/DDBJ databases">
        <title>Genomes of Cafeteria roenbergensis.</title>
        <authorList>
            <person name="Fischer M.G."/>
            <person name="Hackl T."/>
            <person name="Roman M."/>
        </authorList>
    </citation>
    <scope>NUCLEOTIDE SEQUENCE [LARGE SCALE GENOMIC DNA]</scope>
    <source>
        <strain evidence="2 3">Cflag</strain>
    </source>
</reference>
<gene>
    <name evidence="2" type="ORF">FNF31_02028</name>
</gene>
<evidence type="ECO:0000256" key="1">
    <source>
        <dbReference type="SAM" id="MobiDB-lite"/>
    </source>
</evidence>
<evidence type="ECO:0000313" key="2">
    <source>
        <dbReference type="EMBL" id="KAA0165366.1"/>
    </source>
</evidence>
<sequence length="401" mass="43843">MRSGERVTGIGKPLSDWKLEDGDTLRLDWAAVREEDTLQGSVRLVEPRISPDSRLRVAFSRDLRWRSSKTKVEVRKVGTLGFPPTWERISVTMTLDMAESELELAPREPWPAWSNFKLYLVEGSFTRLSRLEAAVRARATRAEQPGELPTQAREALAAFNKRRLLGSFHSTNRTVGDACLHFSTYGRPVQATVPLHRSLVRSPDECLSIAMPMGCSGLAALRRAVVGPVVQRLAQVIAARGVKEAVGDGSAAEALIELRRELRRIERDAAERRRRLRPKSAAPEPSAAAEPDASGAEAAAAALAASEAQAGARAGAAARARLHFAPSGSVLRKPIDAARAKLPRSTRERHPDDVALPSIGTFRLLVQRGRVSRPLLRDRDARELAGDEVISVIVPEVAWLG</sequence>
<feature type="region of interest" description="Disordered" evidence="1">
    <location>
        <begin position="271"/>
        <end position="294"/>
    </location>
</feature>
<dbReference type="Proteomes" id="UP000325113">
    <property type="component" value="Unassembled WGS sequence"/>
</dbReference>
<feature type="compositionally biased region" description="Low complexity" evidence="1">
    <location>
        <begin position="279"/>
        <end position="294"/>
    </location>
</feature>
<dbReference type="EMBL" id="VLTM01000013">
    <property type="protein sequence ID" value="KAA0165366.1"/>
    <property type="molecule type" value="Genomic_DNA"/>
</dbReference>
<accession>A0A5A8DIZ1</accession>
<comment type="caution">
    <text evidence="2">The sequence shown here is derived from an EMBL/GenBank/DDBJ whole genome shotgun (WGS) entry which is preliminary data.</text>
</comment>
<name>A0A5A8DIZ1_CAFRO</name>
<evidence type="ECO:0000313" key="3">
    <source>
        <dbReference type="Proteomes" id="UP000325113"/>
    </source>
</evidence>
<dbReference type="AlphaFoldDB" id="A0A5A8DIZ1"/>
<proteinExistence type="predicted"/>
<organism evidence="2 3">
    <name type="scientific">Cafeteria roenbergensis</name>
    <name type="common">Marine flagellate</name>
    <dbReference type="NCBI Taxonomy" id="33653"/>
    <lineage>
        <taxon>Eukaryota</taxon>
        <taxon>Sar</taxon>
        <taxon>Stramenopiles</taxon>
        <taxon>Bigyra</taxon>
        <taxon>Opalozoa</taxon>
        <taxon>Bicosoecida</taxon>
        <taxon>Cafeteriaceae</taxon>
        <taxon>Cafeteria</taxon>
    </lineage>
</organism>